<organism evidence="6">
    <name type="scientific">marine metagenome</name>
    <dbReference type="NCBI Taxonomy" id="408172"/>
    <lineage>
        <taxon>unclassified sequences</taxon>
        <taxon>metagenomes</taxon>
        <taxon>ecological metagenomes</taxon>
    </lineage>
</organism>
<dbReference type="PANTHER" id="PTHR42953">
    <property type="entry name" value="HIGH-AFFINITY ZINC UPTAKE SYSTEM PROTEIN ZNUA-RELATED"/>
    <property type="match status" value="1"/>
</dbReference>
<dbReference type="PRINTS" id="PR00691">
    <property type="entry name" value="ADHESINB"/>
</dbReference>
<dbReference type="Gene3D" id="3.40.50.1980">
    <property type="entry name" value="Nitrogenase molybdenum iron protein domain"/>
    <property type="match status" value="2"/>
</dbReference>
<comment type="subcellular location">
    <subcellularLocation>
        <location evidence="1">Cell envelope</location>
    </subcellularLocation>
</comment>
<dbReference type="InterPro" id="IPR050492">
    <property type="entry name" value="Bact_metal-bind_prot9"/>
</dbReference>
<keyword evidence="5" id="KW-1133">Transmembrane helix</keyword>
<dbReference type="GO" id="GO:0030313">
    <property type="term" value="C:cell envelope"/>
    <property type="evidence" value="ECO:0007669"/>
    <property type="project" value="UniProtKB-SubCell"/>
</dbReference>
<evidence type="ECO:0000256" key="3">
    <source>
        <dbReference type="ARBA" id="ARBA00022723"/>
    </source>
</evidence>
<protein>
    <recommendedName>
        <fullName evidence="7">ABC transporter substrate-binding protein</fullName>
    </recommendedName>
</protein>
<dbReference type="GO" id="GO:0046872">
    <property type="term" value="F:metal ion binding"/>
    <property type="evidence" value="ECO:0007669"/>
    <property type="project" value="UniProtKB-KW"/>
</dbReference>
<dbReference type="InterPro" id="IPR006128">
    <property type="entry name" value="Lipoprotein_PsaA-like"/>
</dbReference>
<evidence type="ECO:0000256" key="5">
    <source>
        <dbReference type="SAM" id="Phobius"/>
    </source>
</evidence>
<evidence type="ECO:0000256" key="1">
    <source>
        <dbReference type="ARBA" id="ARBA00004196"/>
    </source>
</evidence>
<proteinExistence type="predicted"/>
<keyword evidence="4" id="KW-0732">Signal</keyword>
<dbReference type="EMBL" id="UINC01078577">
    <property type="protein sequence ID" value="SVC19784.1"/>
    <property type="molecule type" value="Genomic_DNA"/>
</dbReference>
<evidence type="ECO:0000256" key="4">
    <source>
        <dbReference type="ARBA" id="ARBA00022729"/>
    </source>
</evidence>
<dbReference type="SUPFAM" id="SSF53807">
    <property type="entry name" value="Helical backbone' metal receptor"/>
    <property type="match status" value="1"/>
</dbReference>
<evidence type="ECO:0008006" key="7">
    <source>
        <dbReference type="Google" id="ProtNLM"/>
    </source>
</evidence>
<gene>
    <name evidence="6" type="ORF">METZ01_LOCUS272638</name>
</gene>
<dbReference type="AlphaFoldDB" id="A0A382K4I2"/>
<reference evidence="6" key="1">
    <citation type="submission" date="2018-05" db="EMBL/GenBank/DDBJ databases">
        <authorList>
            <person name="Lanie J.A."/>
            <person name="Ng W.-L."/>
            <person name="Kazmierczak K.M."/>
            <person name="Andrzejewski T.M."/>
            <person name="Davidsen T.M."/>
            <person name="Wayne K.J."/>
            <person name="Tettelin H."/>
            <person name="Glass J.I."/>
            <person name="Rusch D."/>
            <person name="Podicherti R."/>
            <person name="Tsui H.-C.T."/>
            <person name="Winkler M.E."/>
        </authorList>
    </citation>
    <scope>NUCLEOTIDE SEQUENCE</scope>
</reference>
<dbReference type="GO" id="GO:0030001">
    <property type="term" value="P:metal ion transport"/>
    <property type="evidence" value="ECO:0007669"/>
    <property type="project" value="InterPro"/>
</dbReference>
<sequence length="344" mass="37717">MASLSSNNATSSQYNQMVFRFAIAFLVLGIFSASIGCISSSYTLAMGEKNSDSAPEATNSRNVNKGNLLTIHTTTSIISDWVKIVGGERVVVESLTPAGKDPHTYQPTPRQVARLSNSKLVISIGLSLEGQNISTLLQHSLSPNAMRVELGPETNPIKLDRHRESGHQGHDDAYDPHFWLDPSRTAIAIKQIQNSLTVVDPEGTDYYSGNAADYIKKLSDIEKSIRSTYDRIPRSNKMLVTSHEALGYLEDAYGLQIIGSVIPALSTDSGPTASDLADLIDIIQLTKAPAIFMEEGIQEKVTTQIARDTNIKIIKGLRVEYLNEGESYLQMIKRTAELIHKGLR</sequence>
<dbReference type="PRINTS" id="PR00690">
    <property type="entry name" value="ADHESNFAMILY"/>
</dbReference>
<dbReference type="InterPro" id="IPR006129">
    <property type="entry name" value="AdhesinB"/>
</dbReference>
<dbReference type="Pfam" id="PF01297">
    <property type="entry name" value="ZnuA"/>
    <property type="match status" value="1"/>
</dbReference>
<keyword evidence="2" id="KW-0813">Transport</keyword>
<keyword evidence="3" id="KW-0479">Metal-binding</keyword>
<feature type="transmembrane region" description="Helical" evidence="5">
    <location>
        <begin position="21"/>
        <end position="45"/>
    </location>
</feature>
<dbReference type="PANTHER" id="PTHR42953:SF1">
    <property type="entry name" value="METAL-BINDING PROTEIN HI_0362-RELATED"/>
    <property type="match status" value="1"/>
</dbReference>
<keyword evidence="5" id="KW-0472">Membrane</keyword>
<dbReference type="GO" id="GO:0007155">
    <property type="term" value="P:cell adhesion"/>
    <property type="evidence" value="ECO:0007669"/>
    <property type="project" value="InterPro"/>
</dbReference>
<evidence type="ECO:0000313" key="6">
    <source>
        <dbReference type="EMBL" id="SVC19784.1"/>
    </source>
</evidence>
<evidence type="ECO:0000256" key="2">
    <source>
        <dbReference type="ARBA" id="ARBA00022448"/>
    </source>
</evidence>
<name>A0A382K4I2_9ZZZZ</name>
<keyword evidence="5" id="KW-0812">Transmembrane</keyword>
<dbReference type="InterPro" id="IPR006127">
    <property type="entry name" value="ZnuA-like"/>
</dbReference>
<accession>A0A382K4I2</accession>